<feature type="compositionally biased region" description="Pro residues" evidence="1">
    <location>
        <begin position="134"/>
        <end position="145"/>
    </location>
</feature>
<reference evidence="2 3" key="1">
    <citation type="journal article" date="2018" name="Evol. Lett.">
        <title>Horizontal gene cluster transfer increased hallucinogenic mushroom diversity.</title>
        <authorList>
            <person name="Reynolds H.T."/>
            <person name="Vijayakumar V."/>
            <person name="Gluck-Thaler E."/>
            <person name="Korotkin H.B."/>
            <person name="Matheny P.B."/>
            <person name="Slot J.C."/>
        </authorList>
    </citation>
    <scope>NUCLEOTIDE SEQUENCE [LARGE SCALE GENOMIC DNA]</scope>
    <source>
        <strain evidence="2 3">2631</strain>
    </source>
</reference>
<dbReference type="Proteomes" id="UP000283269">
    <property type="component" value="Unassembled WGS sequence"/>
</dbReference>
<feature type="region of interest" description="Disordered" evidence="1">
    <location>
        <begin position="1"/>
        <end position="59"/>
    </location>
</feature>
<proteinExistence type="predicted"/>
<comment type="caution">
    <text evidence="2">The sequence shown here is derived from an EMBL/GenBank/DDBJ whole genome shotgun (WGS) entry which is preliminary data.</text>
</comment>
<feature type="region of interest" description="Disordered" evidence="1">
    <location>
        <begin position="133"/>
        <end position="153"/>
    </location>
</feature>
<evidence type="ECO:0000313" key="2">
    <source>
        <dbReference type="EMBL" id="PPQ79043.1"/>
    </source>
</evidence>
<dbReference type="AlphaFoldDB" id="A0A409WKH1"/>
<feature type="compositionally biased region" description="Low complexity" evidence="1">
    <location>
        <begin position="1"/>
        <end position="17"/>
    </location>
</feature>
<keyword evidence="3" id="KW-1185">Reference proteome</keyword>
<dbReference type="EMBL" id="NHYD01003395">
    <property type="protein sequence ID" value="PPQ79043.1"/>
    <property type="molecule type" value="Genomic_DNA"/>
</dbReference>
<accession>A0A409WKH1</accession>
<gene>
    <name evidence="2" type="ORF">CVT25_002353</name>
</gene>
<dbReference type="InParanoid" id="A0A409WKH1"/>
<evidence type="ECO:0000256" key="1">
    <source>
        <dbReference type="SAM" id="MobiDB-lite"/>
    </source>
</evidence>
<sequence>MPPLNSRSRPNSPNPSRGLVSPPSGPAGFQVAPHHPNRNPEDRDTMALPFPMVRPSEDRPAEPCFPILIVSPSPDGATFQVKKRTKSSNPYGQPISAMYAPAPSIPIGRCSSHVPGGQPYYNPTIGRSISRGPSPTPPGMVPRPPSHISEGQGYYGIPTAYGAPIGGGSSHNLCNIPPAAGQKESKIDDLLPPNPSRLHTRMR</sequence>
<feature type="region of interest" description="Disordered" evidence="1">
    <location>
        <begin position="174"/>
        <end position="203"/>
    </location>
</feature>
<organism evidence="2 3">
    <name type="scientific">Psilocybe cyanescens</name>
    <dbReference type="NCBI Taxonomy" id="93625"/>
    <lineage>
        <taxon>Eukaryota</taxon>
        <taxon>Fungi</taxon>
        <taxon>Dikarya</taxon>
        <taxon>Basidiomycota</taxon>
        <taxon>Agaricomycotina</taxon>
        <taxon>Agaricomycetes</taxon>
        <taxon>Agaricomycetidae</taxon>
        <taxon>Agaricales</taxon>
        <taxon>Agaricineae</taxon>
        <taxon>Strophariaceae</taxon>
        <taxon>Psilocybe</taxon>
    </lineage>
</organism>
<name>A0A409WKH1_PSICY</name>
<evidence type="ECO:0000313" key="3">
    <source>
        <dbReference type="Proteomes" id="UP000283269"/>
    </source>
</evidence>
<protein>
    <submittedName>
        <fullName evidence="2">Uncharacterized protein</fullName>
    </submittedName>
</protein>